<keyword evidence="1" id="KW-0812">Transmembrane</keyword>
<keyword evidence="1" id="KW-0472">Membrane</keyword>
<name>A0ABX2N6K3_9SPHN</name>
<evidence type="ECO:0000313" key="3">
    <source>
        <dbReference type="Proteomes" id="UP000652427"/>
    </source>
</evidence>
<evidence type="ECO:0000313" key="2">
    <source>
        <dbReference type="EMBL" id="NVD29357.1"/>
    </source>
</evidence>
<keyword evidence="1" id="KW-1133">Transmembrane helix</keyword>
<dbReference type="RefSeq" id="WP_176280585.1">
    <property type="nucleotide sequence ID" value="NZ_JABWMH010000005.1"/>
</dbReference>
<feature type="transmembrane region" description="Helical" evidence="1">
    <location>
        <begin position="46"/>
        <end position="64"/>
    </location>
</feature>
<reference evidence="2 3" key="1">
    <citation type="submission" date="2020-06" db="EMBL/GenBank/DDBJ databases">
        <authorList>
            <person name="Kim S.-J."/>
            <person name="Park S.-J."/>
        </authorList>
    </citation>
    <scope>NUCLEOTIDE SEQUENCE [LARGE SCALE GENOMIC DNA]</scope>
    <source>
        <strain evidence="2 3">SW-151</strain>
    </source>
</reference>
<keyword evidence="3" id="KW-1185">Reference proteome</keyword>
<gene>
    <name evidence="2" type="ORF">HUO14_15775</name>
</gene>
<comment type="caution">
    <text evidence="2">The sequence shown here is derived from an EMBL/GenBank/DDBJ whole genome shotgun (WGS) entry which is preliminary data.</text>
</comment>
<feature type="transmembrane region" description="Helical" evidence="1">
    <location>
        <begin position="21"/>
        <end position="40"/>
    </location>
</feature>
<protein>
    <submittedName>
        <fullName evidence="2">Uncharacterized protein</fullName>
    </submittedName>
</protein>
<evidence type="ECO:0000256" key="1">
    <source>
        <dbReference type="SAM" id="Phobius"/>
    </source>
</evidence>
<organism evidence="2 3">
    <name type="scientific">Parasphingorhabdus flavimaris</name>
    <dbReference type="NCBI Taxonomy" id="266812"/>
    <lineage>
        <taxon>Bacteria</taxon>
        <taxon>Pseudomonadati</taxon>
        <taxon>Pseudomonadota</taxon>
        <taxon>Alphaproteobacteria</taxon>
        <taxon>Sphingomonadales</taxon>
        <taxon>Sphingomonadaceae</taxon>
        <taxon>Parasphingorhabdus</taxon>
    </lineage>
</organism>
<sequence length="67" mass="6519">MNPETPKHASNSSSDGSENRLGGGVFIAIGAIVGVFAGGFLGQPSAGLLAGLALGAAAALLVWLKGR</sequence>
<dbReference type="Proteomes" id="UP000652427">
    <property type="component" value="Unassembled WGS sequence"/>
</dbReference>
<accession>A0ABX2N6K3</accession>
<proteinExistence type="predicted"/>
<dbReference type="EMBL" id="JABWMH010000005">
    <property type="protein sequence ID" value="NVD29357.1"/>
    <property type="molecule type" value="Genomic_DNA"/>
</dbReference>